<organism evidence="2 3">
    <name type="scientific">Pediococcus acidilactici</name>
    <dbReference type="NCBI Taxonomy" id="1254"/>
    <lineage>
        <taxon>Bacteria</taxon>
        <taxon>Bacillati</taxon>
        <taxon>Bacillota</taxon>
        <taxon>Bacilli</taxon>
        <taxon>Lactobacillales</taxon>
        <taxon>Lactobacillaceae</taxon>
        <taxon>Pediococcus</taxon>
        <taxon>Pediococcus acidilactici group</taxon>
    </lineage>
</organism>
<gene>
    <name evidence="2" type="ORF">R0G89_02345</name>
</gene>
<reference evidence="2" key="1">
    <citation type="journal article" date="2023" name="PeerJ">
        <title>Selection and evaluation of lactic acid bacteria from chicken feces in Thailand as potential probiotics.</title>
        <authorList>
            <person name="Khurajog B."/>
            <person name="Disastra Y."/>
            <person name="Lawwyne L.D."/>
            <person name="Sirichokchatchawan W."/>
            <person name="Niyomtham W."/>
            <person name="Yindee J."/>
            <person name="Hampson D.J."/>
            <person name="Prapasarakul N."/>
        </authorList>
    </citation>
    <scope>NUCLEOTIDE SEQUENCE</scope>
    <source>
        <strain evidence="2">BF9</strain>
    </source>
</reference>
<dbReference type="EMBL" id="JAWJAV010000001">
    <property type="protein sequence ID" value="MDV2620576.1"/>
    <property type="molecule type" value="Genomic_DNA"/>
</dbReference>
<proteinExistence type="predicted"/>
<dbReference type="Proteomes" id="UP001280897">
    <property type="component" value="Unassembled WGS sequence"/>
</dbReference>
<accession>A0AAW8YFR1</accession>
<reference evidence="2" key="2">
    <citation type="submission" date="2023-10" db="EMBL/GenBank/DDBJ databases">
        <authorList>
            <person name="Khurajog B."/>
        </authorList>
    </citation>
    <scope>NUCLEOTIDE SEQUENCE</scope>
    <source>
        <strain evidence="2">BF9</strain>
    </source>
</reference>
<feature type="transmembrane region" description="Helical" evidence="1">
    <location>
        <begin position="6"/>
        <end position="25"/>
    </location>
</feature>
<keyword evidence="1" id="KW-1133">Transmembrane helix</keyword>
<name>A0AAW8YFR1_PEDAC</name>
<dbReference type="AlphaFoldDB" id="A0AAW8YFR1"/>
<dbReference type="GeneID" id="57366073"/>
<evidence type="ECO:0000313" key="3">
    <source>
        <dbReference type="Proteomes" id="UP001280897"/>
    </source>
</evidence>
<sequence length="64" mass="7408">MAYLKIIVPLILVGGIYLFWTINDICRISRTHYLPKWGWIVATLLAIPVGGIAYYLLERREGSW</sequence>
<evidence type="ECO:0000313" key="2">
    <source>
        <dbReference type="EMBL" id="MDV2620576.1"/>
    </source>
</evidence>
<comment type="caution">
    <text evidence="2">The sequence shown here is derived from an EMBL/GenBank/DDBJ whole genome shotgun (WGS) entry which is preliminary data.</text>
</comment>
<protein>
    <recommendedName>
        <fullName evidence="4">Cardiolipin synthase N-terminal domain-containing protein</fullName>
    </recommendedName>
</protein>
<feature type="transmembrane region" description="Helical" evidence="1">
    <location>
        <begin position="37"/>
        <end position="57"/>
    </location>
</feature>
<keyword evidence="1" id="KW-0472">Membrane</keyword>
<dbReference type="RefSeq" id="WP_008841314.1">
    <property type="nucleotide sequence ID" value="NZ_CP050079.1"/>
</dbReference>
<keyword evidence="1" id="KW-0812">Transmembrane</keyword>
<evidence type="ECO:0008006" key="4">
    <source>
        <dbReference type="Google" id="ProtNLM"/>
    </source>
</evidence>
<evidence type="ECO:0000256" key="1">
    <source>
        <dbReference type="SAM" id="Phobius"/>
    </source>
</evidence>